<feature type="domain" description="HTH arsR-type" evidence="5">
    <location>
        <begin position="1"/>
        <end position="90"/>
    </location>
</feature>
<dbReference type="GO" id="GO:0003700">
    <property type="term" value="F:DNA-binding transcription factor activity"/>
    <property type="evidence" value="ECO:0007669"/>
    <property type="project" value="InterPro"/>
</dbReference>
<organism evidence="6 7">
    <name type="scientific">Mumia flava</name>
    <dbReference type="NCBI Taxonomy" id="1348852"/>
    <lineage>
        <taxon>Bacteria</taxon>
        <taxon>Bacillati</taxon>
        <taxon>Actinomycetota</taxon>
        <taxon>Actinomycetes</taxon>
        <taxon>Propionibacteriales</taxon>
        <taxon>Nocardioidaceae</taxon>
        <taxon>Mumia</taxon>
    </lineage>
</organism>
<dbReference type="InterPro" id="IPR036388">
    <property type="entry name" value="WH-like_DNA-bd_sf"/>
</dbReference>
<proteinExistence type="predicted"/>
<dbReference type="Pfam" id="PF01022">
    <property type="entry name" value="HTH_5"/>
    <property type="match status" value="1"/>
</dbReference>
<evidence type="ECO:0000256" key="3">
    <source>
        <dbReference type="ARBA" id="ARBA00023163"/>
    </source>
</evidence>
<keyword evidence="2 6" id="KW-0238">DNA-binding</keyword>
<protein>
    <submittedName>
        <fullName evidence="6">DNA-binding transcriptional ArsR family regulator</fullName>
    </submittedName>
</protein>
<dbReference type="AlphaFoldDB" id="A0A2M9B796"/>
<reference evidence="6 7" key="1">
    <citation type="submission" date="2017-11" db="EMBL/GenBank/DDBJ databases">
        <title>Genomic Encyclopedia of Archaeal and Bacterial Type Strains, Phase II (KMG-II): From Individual Species to Whole Genera.</title>
        <authorList>
            <person name="Goeker M."/>
        </authorList>
    </citation>
    <scope>NUCLEOTIDE SEQUENCE [LARGE SCALE GENOMIC DNA]</scope>
    <source>
        <strain evidence="6 7">DSM 27763</strain>
    </source>
</reference>
<dbReference type="SMART" id="SM00418">
    <property type="entry name" value="HTH_ARSR"/>
    <property type="match status" value="1"/>
</dbReference>
<dbReference type="CDD" id="cd00090">
    <property type="entry name" value="HTH_ARSR"/>
    <property type="match status" value="1"/>
</dbReference>
<dbReference type="InterPro" id="IPR001845">
    <property type="entry name" value="HTH_ArsR_DNA-bd_dom"/>
</dbReference>
<dbReference type="InterPro" id="IPR051081">
    <property type="entry name" value="HTH_MetalResp_TranReg"/>
</dbReference>
<gene>
    <name evidence="6" type="ORF">CLV56_3298</name>
</gene>
<dbReference type="GO" id="GO:0003677">
    <property type="term" value="F:DNA binding"/>
    <property type="evidence" value="ECO:0007669"/>
    <property type="project" value="UniProtKB-KW"/>
</dbReference>
<dbReference type="PANTHER" id="PTHR33154:SF33">
    <property type="entry name" value="TRANSCRIPTIONAL REPRESSOR SDPR"/>
    <property type="match status" value="1"/>
</dbReference>
<accession>A0A2M9B796</accession>
<dbReference type="Gene3D" id="1.10.10.10">
    <property type="entry name" value="Winged helix-like DNA-binding domain superfamily/Winged helix DNA-binding domain"/>
    <property type="match status" value="1"/>
</dbReference>
<dbReference type="InterPro" id="IPR036390">
    <property type="entry name" value="WH_DNA-bd_sf"/>
</dbReference>
<dbReference type="SUPFAM" id="SSF46785">
    <property type="entry name" value="Winged helix' DNA-binding domain"/>
    <property type="match status" value="1"/>
</dbReference>
<evidence type="ECO:0000313" key="7">
    <source>
        <dbReference type="Proteomes" id="UP000230842"/>
    </source>
</evidence>
<name>A0A2M9B796_9ACTN</name>
<dbReference type="Proteomes" id="UP000230842">
    <property type="component" value="Unassembled WGS sequence"/>
</dbReference>
<dbReference type="OrthoDB" id="9806976at2"/>
<sequence length="127" mass="14070">MAGSPDVFTVLANPTRRDILALLTHHERSVGELVDVLGTAQPNVSKHLKALGGAGLVRFRVDGPSRHYALVPDRLRELDAWLAPFREIWADRLDALTEHLDAMPDSGPYDGPDDRPYETNDLTEETS</sequence>
<keyword evidence="3" id="KW-0804">Transcription</keyword>
<dbReference type="InterPro" id="IPR011991">
    <property type="entry name" value="ArsR-like_HTH"/>
</dbReference>
<evidence type="ECO:0000256" key="1">
    <source>
        <dbReference type="ARBA" id="ARBA00023015"/>
    </source>
</evidence>
<keyword evidence="7" id="KW-1185">Reference proteome</keyword>
<keyword evidence="1" id="KW-0805">Transcription regulation</keyword>
<dbReference type="RefSeq" id="WP_100415299.1">
    <property type="nucleotide sequence ID" value="NZ_PGEZ01000002.1"/>
</dbReference>
<evidence type="ECO:0000256" key="4">
    <source>
        <dbReference type="SAM" id="MobiDB-lite"/>
    </source>
</evidence>
<dbReference type="EMBL" id="PGEZ01000002">
    <property type="protein sequence ID" value="PJJ53802.1"/>
    <property type="molecule type" value="Genomic_DNA"/>
</dbReference>
<dbReference type="PRINTS" id="PR00778">
    <property type="entry name" value="HTHARSR"/>
</dbReference>
<dbReference type="PROSITE" id="PS50987">
    <property type="entry name" value="HTH_ARSR_2"/>
    <property type="match status" value="1"/>
</dbReference>
<evidence type="ECO:0000259" key="5">
    <source>
        <dbReference type="PROSITE" id="PS50987"/>
    </source>
</evidence>
<evidence type="ECO:0000256" key="2">
    <source>
        <dbReference type="ARBA" id="ARBA00023125"/>
    </source>
</evidence>
<dbReference type="PANTHER" id="PTHR33154">
    <property type="entry name" value="TRANSCRIPTIONAL REGULATOR, ARSR FAMILY"/>
    <property type="match status" value="1"/>
</dbReference>
<dbReference type="NCBIfam" id="NF033788">
    <property type="entry name" value="HTH_metalloreg"/>
    <property type="match status" value="1"/>
</dbReference>
<comment type="caution">
    <text evidence="6">The sequence shown here is derived from an EMBL/GenBank/DDBJ whole genome shotgun (WGS) entry which is preliminary data.</text>
</comment>
<evidence type="ECO:0000313" key="6">
    <source>
        <dbReference type="EMBL" id="PJJ53802.1"/>
    </source>
</evidence>
<feature type="region of interest" description="Disordered" evidence="4">
    <location>
        <begin position="100"/>
        <end position="127"/>
    </location>
</feature>